<accession>A0AAU9E3V0</accession>
<sequence>MEIYRDSKLILEINDKDVNLQVFNEKISMPEFNNVCKLNPRVKITDFIALKKLLNLDSTEKTKIGELKEIYELDISKDEMVAYLKIYLTNSEIDRDVDKVKTDIISFLNSKNILEGINHELLNSDIPSCKKFVVATGKAPISGENAKLVYYKLSERKVKEGTDGNMDFYDVKLIDNVEKDDWIGEKIPPTLGINGKTLFGKIVEPKPGKDAQLKYEKKSVYENPENGNYVLRAKFAGAVKFDGKKIGVDNHLVIHGDVDYSTGNVDFDGYVTIKGTVADLFSVEATKDITIEGKMGIGAVKFIKSRDGSVSISGGVNGKNTTKISAKRDVYLKYVNETSVVAGGDIHISQYSMDSYLEGKKIILSPKNGRIIGGQVKADHKIITGSIGNKFEKKTVVNVKGFERVMIKHELDSIEIILKETIGKANKLKRQLEIFESNKSRLEEKALNTFRALIINYDNIMDEIARTNIKLDHLEDMLKTRGDGEIKIVNGVYPKTVLEIKNLQRKVNDLMSCSFYVKDNELHLYD</sequence>
<evidence type="ECO:0000313" key="4">
    <source>
        <dbReference type="Proteomes" id="UP001321786"/>
    </source>
</evidence>
<dbReference type="EMBL" id="AP028654">
    <property type="protein sequence ID" value="BEP28620.1"/>
    <property type="molecule type" value="Genomic_DNA"/>
</dbReference>
<feature type="coiled-coil region" evidence="1">
    <location>
        <begin position="418"/>
        <end position="477"/>
    </location>
</feature>
<dbReference type="InterPro" id="IPR005646">
    <property type="entry name" value="FapA"/>
</dbReference>
<keyword evidence="4" id="KW-1185">Reference proteome</keyword>
<dbReference type="PANTHER" id="PTHR38032">
    <property type="entry name" value="POLYMERASE-RELATED"/>
    <property type="match status" value="1"/>
</dbReference>
<gene>
    <name evidence="3" type="ORF">HLPR_09510</name>
</gene>
<dbReference type="KEGG" id="hprf:HLPR_09510"/>
<evidence type="ECO:0000256" key="1">
    <source>
        <dbReference type="SAM" id="Coils"/>
    </source>
</evidence>
<keyword evidence="1" id="KW-0175">Coiled coil</keyword>
<feature type="domain" description="Flagellar Assembly Protein A N-terminal region" evidence="2">
    <location>
        <begin position="72"/>
        <end position="242"/>
    </location>
</feature>
<evidence type="ECO:0000313" key="3">
    <source>
        <dbReference type="EMBL" id="BEP28620.1"/>
    </source>
</evidence>
<dbReference type="PANTHER" id="PTHR38032:SF1">
    <property type="entry name" value="RNA-BINDING PROTEIN KHPB N-TERMINAL DOMAIN-CONTAINING PROTEIN"/>
    <property type="match status" value="1"/>
</dbReference>
<dbReference type="Proteomes" id="UP001321786">
    <property type="component" value="Chromosome"/>
</dbReference>
<dbReference type="InterPro" id="IPR046865">
    <property type="entry name" value="FapA_b_solenoid"/>
</dbReference>
<reference evidence="3 4" key="1">
    <citation type="submission" date="2023-08" db="EMBL/GenBank/DDBJ databases">
        <title>Helicovermis profunda gen. nov., sp. nov., a novel mesophilic, fermentative bacterium within the Bacillota from a deep-sea hydrothermal vent chimney.</title>
        <authorList>
            <person name="Miyazaki U."/>
            <person name="Mizutani D."/>
            <person name="Hashimoto Y."/>
            <person name="Tame A."/>
            <person name="Sawayama S."/>
            <person name="Miyazaki J."/>
            <person name="Takai K."/>
            <person name="Nakagawa S."/>
        </authorList>
    </citation>
    <scope>NUCLEOTIDE SEQUENCE [LARGE SCALE GENOMIC DNA]</scope>
    <source>
        <strain evidence="3 4">S502</strain>
    </source>
</reference>
<proteinExistence type="predicted"/>
<name>A0AAU9E3V0_9FIRM</name>
<dbReference type="Pfam" id="PF03961">
    <property type="entry name" value="FapA"/>
    <property type="match status" value="1"/>
</dbReference>
<protein>
    <submittedName>
        <fullName evidence="3">FapA family protein</fullName>
    </submittedName>
</protein>
<dbReference type="InterPro" id="IPR046866">
    <property type="entry name" value="FapA_N"/>
</dbReference>
<evidence type="ECO:0000259" key="2">
    <source>
        <dbReference type="Pfam" id="PF20250"/>
    </source>
</evidence>
<organism evidence="3 4">
    <name type="scientific">Helicovermis profundi</name>
    <dbReference type="NCBI Taxonomy" id="3065157"/>
    <lineage>
        <taxon>Bacteria</taxon>
        <taxon>Bacillati</taxon>
        <taxon>Bacillota</taxon>
        <taxon>Clostridia</taxon>
        <taxon>Helicovermis</taxon>
    </lineage>
</organism>
<dbReference type="RefSeq" id="WP_338536930.1">
    <property type="nucleotide sequence ID" value="NZ_AP028654.1"/>
</dbReference>
<dbReference type="AlphaFoldDB" id="A0AAU9E3V0"/>
<dbReference type="Pfam" id="PF20250">
    <property type="entry name" value="FapA_N"/>
    <property type="match status" value="1"/>
</dbReference>